<proteinExistence type="predicted"/>
<keyword evidence="1" id="KW-1133">Transmembrane helix</keyword>
<feature type="non-terminal residue" evidence="2">
    <location>
        <position position="162"/>
    </location>
</feature>
<feature type="transmembrane region" description="Helical" evidence="1">
    <location>
        <begin position="76"/>
        <end position="93"/>
    </location>
</feature>
<reference evidence="2" key="1">
    <citation type="journal article" date="2015" name="Nature">
        <title>Complex archaea that bridge the gap between prokaryotes and eukaryotes.</title>
        <authorList>
            <person name="Spang A."/>
            <person name="Saw J.H."/>
            <person name="Jorgensen S.L."/>
            <person name="Zaremba-Niedzwiedzka K."/>
            <person name="Martijn J."/>
            <person name="Lind A.E."/>
            <person name="van Eijk R."/>
            <person name="Schleper C."/>
            <person name="Guy L."/>
            <person name="Ettema T.J."/>
        </authorList>
    </citation>
    <scope>NUCLEOTIDE SEQUENCE</scope>
</reference>
<gene>
    <name evidence="2" type="ORF">LCGC14_2941460</name>
</gene>
<dbReference type="AlphaFoldDB" id="A0A0F8ZQK8"/>
<sequence>MALWFHLSNDPTVSLLRKSLPVSRPDPAAMSFNVFRKKYFNPSSTSRPSRWPTLVALAVYLVLAALMAYWGKYPAAGMWFTGATIWAFLYYSTQRRWAKRVKAEEDLRVQLAGRANVNFFSPPRHGKTASQMQALLVGHFATEAPPAILDELASRPIPHGNA</sequence>
<dbReference type="EMBL" id="LAZR01059008">
    <property type="protein sequence ID" value="KKK68694.1"/>
    <property type="molecule type" value="Genomic_DNA"/>
</dbReference>
<protein>
    <submittedName>
        <fullName evidence="2">Uncharacterized protein</fullName>
    </submittedName>
</protein>
<comment type="caution">
    <text evidence="2">The sequence shown here is derived from an EMBL/GenBank/DDBJ whole genome shotgun (WGS) entry which is preliminary data.</text>
</comment>
<feature type="transmembrane region" description="Helical" evidence="1">
    <location>
        <begin position="51"/>
        <end position="70"/>
    </location>
</feature>
<evidence type="ECO:0000313" key="2">
    <source>
        <dbReference type="EMBL" id="KKK68694.1"/>
    </source>
</evidence>
<keyword evidence="1" id="KW-0472">Membrane</keyword>
<organism evidence="2">
    <name type="scientific">marine sediment metagenome</name>
    <dbReference type="NCBI Taxonomy" id="412755"/>
    <lineage>
        <taxon>unclassified sequences</taxon>
        <taxon>metagenomes</taxon>
        <taxon>ecological metagenomes</taxon>
    </lineage>
</organism>
<accession>A0A0F8ZQK8</accession>
<evidence type="ECO:0000256" key="1">
    <source>
        <dbReference type="SAM" id="Phobius"/>
    </source>
</evidence>
<keyword evidence="1" id="KW-0812">Transmembrane</keyword>
<name>A0A0F8ZQK8_9ZZZZ</name>